<evidence type="ECO:0000313" key="2">
    <source>
        <dbReference type="EMBL" id="KAJ1161171.1"/>
    </source>
</evidence>
<feature type="region of interest" description="Disordered" evidence="1">
    <location>
        <begin position="25"/>
        <end position="50"/>
    </location>
</feature>
<comment type="caution">
    <text evidence="2">The sequence shown here is derived from an EMBL/GenBank/DDBJ whole genome shotgun (WGS) entry which is preliminary data.</text>
</comment>
<feature type="compositionally biased region" description="Low complexity" evidence="1">
    <location>
        <begin position="95"/>
        <end position="104"/>
    </location>
</feature>
<evidence type="ECO:0000256" key="1">
    <source>
        <dbReference type="SAM" id="MobiDB-lite"/>
    </source>
</evidence>
<keyword evidence="3" id="KW-1185">Reference proteome</keyword>
<protein>
    <submittedName>
        <fullName evidence="2">Uncharacterized protein</fullName>
    </submittedName>
</protein>
<sequence length="104" mass="10488">MPRFVCRAPNGRGSRDGIPLAVKATAGSAPVPPPAPPAITRAGGRAPKGPGRHIFAATRRRAAAPDFPAHPFPTPIPLTCGARRPPLPRGGEHGATAAATPLAA</sequence>
<dbReference type="AlphaFoldDB" id="A0AAV7SBF8"/>
<dbReference type="EMBL" id="JANPWB010000008">
    <property type="protein sequence ID" value="KAJ1161171.1"/>
    <property type="molecule type" value="Genomic_DNA"/>
</dbReference>
<evidence type="ECO:0000313" key="3">
    <source>
        <dbReference type="Proteomes" id="UP001066276"/>
    </source>
</evidence>
<gene>
    <name evidence="2" type="ORF">NDU88_001658</name>
</gene>
<reference evidence="2" key="1">
    <citation type="journal article" date="2022" name="bioRxiv">
        <title>Sequencing and chromosome-scale assembly of the giantPleurodeles waltlgenome.</title>
        <authorList>
            <person name="Brown T."/>
            <person name="Elewa A."/>
            <person name="Iarovenko S."/>
            <person name="Subramanian E."/>
            <person name="Araus A.J."/>
            <person name="Petzold A."/>
            <person name="Susuki M."/>
            <person name="Suzuki K.-i.T."/>
            <person name="Hayashi T."/>
            <person name="Toyoda A."/>
            <person name="Oliveira C."/>
            <person name="Osipova E."/>
            <person name="Leigh N.D."/>
            <person name="Simon A."/>
            <person name="Yun M.H."/>
        </authorList>
    </citation>
    <scope>NUCLEOTIDE SEQUENCE</scope>
    <source>
        <strain evidence="2">20211129_DDA</strain>
        <tissue evidence="2">Liver</tissue>
    </source>
</reference>
<name>A0AAV7SBF8_PLEWA</name>
<feature type="region of interest" description="Disordered" evidence="1">
    <location>
        <begin position="65"/>
        <end position="104"/>
    </location>
</feature>
<feature type="compositionally biased region" description="Low complexity" evidence="1">
    <location>
        <begin position="38"/>
        <end position="50"/>
    </location>
</feature>
<dbReference type="Proteomes" id="UP001066276">
    <property type="component" value="Chromosome 4_2"/>
</dbReference>
<organism evidence="2 3">
    <name type="scientific">Pleurodeles waltl</name>
    <name type="common">Iberian ribbed newt</name>
    <dbReference type="NCBI Taxonomy" id="8319"/>
    <lineage>
        <taxon>Eukaryota</taxon>
        <taxon>Metazoa</taxon>
        <taxon>Chordata</taxon>
        <taxon>Craniata</taxon>
        <taxon>Vertebrata</taxon>
        <taxon>Euteleostomi</taxon>
        <taxon>Amphibia</taxon>
        <taxon>Batrachia</taxon>
        <taxon>Caudata</taxon>
        <taxon>Salamandroidea</taxon>
        <taxon>Salamandridae</taxon>
        <taxon>Pleurodelinae</taxon>
        <taxon>Pleurodeles</taxon>
    </lineage>
</organism>
<accession>A0AAV7SBF8</accession>
<proteinExistence type="predicted"/>